<dbReference type="InterPro" id="IPR018097">
    <property type="entry name" value="EGF_Ca-bd_CS"/>
</dbReference>
<reference evidence="20" key="2">
    <citation type="submission" date="2025-09" db="UniProtKB">
        <authorList>
            <consortium name="Ensembl"/>
        </authorList>
    </citation>
    <scope>IDENTIFICATION</scope>
</reference>
<evidence type="ECO:0000256" key="3">
    <source>
        <dbReference type="ARBA" id="ARBA00022536"/>
    </source>
</evidence>
<evidence type="ECO:0000256" key="4">
    <source>
        <dbReference type="ARBA" id="ARBA00022583"/>
    </source>
</evidence>
<keyword evidence="8" id="KW-0677">Repeat</keyword>
<evidence type="ECO:0000256" key="1">
    <source>
        <dbReference type="ARBA" id="ARBA00004479"/>
    </source>
</evidence>
<dbReference type="GO" id="GO:0005509">
    <property type="term" value="F:calcium ion binding"/>
    <property type="evidence" value="ECO:0007669"/>
    <property type="project" value="InterPro"/>
</dbReference>
<dbReference type="InterPro" id="IPR051505">
    <property type="entry name" value="C-type_lectin_domain"/>
</dbReference>
<evidence type="ECO:0000256" key="14">
    <source>
        <dbReference type="ARBA" id="ARBA00045242"/>
    </source>
</evidence>
<sequence>MIPTTNALLICVLFLCGLEETVLSQHGHCTEKQCFALFLESKDFPSAQKRCKEFGQLFEFSLEHLEKIFKSIPSGLSGSYWLDLHGTGSKTGLQKCSSISVSTERNFTVLSEPCSENLSGFLCQYTLQGKTCSGLQAGGSVQDFVEEDGVCVNVSICANCEHMLCDKVSGVYGCVCRKGYKVSARDPTKCERNCTERDCPAKCIPNPDIVQKDLLQCFCPDGYILDVTNTTTICTDIDECETEKPCDHKCENLNGGFTCLCNKGFKLHKGYKCVSIDEEVEEEEEGSGSTPPYPTLAGAHPAAVPSYVKTGSVLGITVFLVLLMALLFFLVHNAIKRCGKFQLHSFKHPNIDIFYLQQVTTETYKRLSFDKPFKNDPQIL</sequence>
<dbReference type="PANTHER" id="PTHR14789">
    <property type="entry name" value="CHONDROLECTIN VARIANT CHODLFDELTAE"/>
    <property type="match status" value="1"/>
</dbReference>
<keyword evidence="4" id="KW-0254">Endocytosis</keyword>
<dbReference type="InterPro" id="IPR049883">
    <property type="entry name" value="NOTCH1_EGF-like"/>
</dbReference>
<evidence type="ECO:0000256" key="2">
    <source>
        <dbReference type="ARBA" id="ARBA00019822"/>
    </source>
</evidence>
<dbReference type="Pfam" id="PF07645">
    <property type="entry name" value="EGF_CA"/>
    <property type="match status" value="1"/>
</dbReference>
<dbReference type="Pfam" id="PF09064">
    <property type="entry name" value="EGF_Tme5"/>
    <property type="match status" value="1"/>
</dbReference>
<dbReference type="PRINTS" id="PR00907">
    <property type="entry name" value="THRMBOMODULN"/>
</dbReference>
<dbReference type="InterPro" id="IPR016187">
    <property type="entry name" value="CTDL_fold"/>
</dbReference>
<keyword evidence="12" id="KW-0675">Receptor</keyword>
<comment type="function">
    <text evidence="14">Endothelial cell receptor that plays a critical role in regulating several physiological processes including hemostasis, coagulation, fibrinolysis, inflammation, and angiogenesis. Acts as a cofactor for thrombin activation of protein C/PROC on the surface of vascular endothelial cells leading to initiation of the activated protein C anticoagulant pathway. Also accelerates the activation of the plasma carboxypeptidase B2/CPB2, which catalyzes removal of C-terminal basic amino acids from its substrates including kinins or anaphylatoxins leading to fibrinolysis inhibition. Plays critical protective roles in changing the cleavage specificity of protease-activated receptor 1/PAR1, inhibiting endothelial cell permeability and inflammation. Suppresses inflammation distinctly from its anticoagulant cofactor activity by sequestering HMGB1 thereby preventing it from engaging cellular receptors such as RAGE and contributing to the inflammatory response.</text>
</comment>
<dbReference type="InterPro" id="IPR015149">
    <property type="entry name" value="Tme5_EGF-like"/>
</dbReference>
<dbReference type="Proteomes" id="UP000694389">
    <property type="component" value="Unassembled WGS sequence"/>
</dbReference>
<dbReference type="CDD" id="cd00054">
    <property type="entry name" value="EGF_CA"/>
    <property type="match status" value="1"/>
</dbReference>
<dbReference type="SMART" id="SM00181">
    <property type="entry name" value="EGF"/>
    <property type="match status" value="3"/>
</dbReference>
<dbReference type="SMART" id="SM00179">
    <property type="entry name" value="EGF_CA"/>
    <property type="match status" value="1"/>
</dbReference>
<dbReference type="GO" id="GO:0004888">
    <property type="term" value="F:transmembrane signaling receptor activity"/>
    <property type="evidence" value="ECO:0007669"/>
    <property type="project" value="InterPro"/>
</dbReference>
<evidence type="ECO:0000256" key="11">
    <source>
        <dbReference type="ARBA" id="ARBA00023157"/>
    </source>
</evidence>
<protein>
    <recommendedName>
        <fullName evidence="2">Thrombomodulin</fullName>
    </recommendedName>
</protein>
<keyword evidence="9 17" id="KW-1133">Transmembrane helix</keyword>
<evidence type="ECO:0000259" key="19">
    <source>
        <dbReference type="PROSITE" id="PS50026"/>
    </source>
</evidence>
<accession>A0A8C4GWT7</accession>
<keyword evidence="10 17" id="KW-0472">Membrane</keyword>
<dbReference type="InterPro" id="IPR000742">
    <property type="entry name" value="EGF"/>
</dbReference>
<dbReference type="SUPFAM" id="SSF57196">
    <property type="entry name" value="EGF/Laminin"/>
    <property type="match status" value="2"/>
</dbReference>
<dbReference type="AlphaFoldDB" id="A0A8C4GWT7"/>
<dbReference type="GeneTree" id="ENSGT00940000175238"/>
<dbReference type="PANTHER" id="PTHR14789:SF9">
    <property type="entry name" value="THROMBOMODULIN"/>
    <property type="match status" value="1"/>
</dbReference>
<dbReference type="Gene3D" id="2.10.25.10">
    <property type="entry name" value="Laminin"/>
    <property type="match status" value="3"/>
</dbReference>
<keyword evidence="11 16" id="KW-1015">Disulfide bond</keyword>
<evidence type="ECO:0000256" key="8">
    <source>
        <dbReference type="ARBA" id="ARBA00022737"/>
    </source>
</evidence>
<dbReference type="GO" id="GO:0006897">
    <property type="term" value="P:endocytosis"/>
    <property type="evidence" value="ECO:0007669"/>
    <property type="project" value="UniProtKB-KW"/>
</dbReference>
<keyword evidence="21" id="KW-1185">Reference proteome</keyword>
<name>A0A8C4GWT7_DICLA</name>
<evidence type="ECO:0000256" key="7">
    <source>
        <dbReference type="ARBA" id="ARBA00022734"/>
    </source>
</evidence>
<dbReference type="InterPro" id="IPR000152">
    <property type="entry name" value="EGF-type_Asp/Asn_hydroxyl_site"/>
</dbReference>
<dbReference type="GO" id="GO:0030246">
    <property type="term" value="F:carbohydrate binding"/>
    <property type="evidence" value="ECO:0007669"/>
    <property type="project" value="UniProtKB-KW"/>
</dbReference>
<dbReference type="PROSITE" id="PS01186">
    <property type="entry name" value="EGF_2"/>
    <property type="match status" value="1"/>
</dbReference>
<feature type="disulfide bond" evidence="16">
    <location>
        <begin position="240"/>
        <end position="250"/>
    </location>
</feature>
<evidence type="ECO:0000313" key="21">
    <source>
        <dbReference type="Proteomes" id="UP000694389"/>
    </source>
</evidence>
<proteinExistence type="predicted"/>
<dbReference type="PROSITE" id="PS01187">
    <property type="entry name" value="EGF_CA"/>
    <property type="match status" value="1"/>
</dbReference>
<comment type="subunit">
    <text evidence="15">Interacts with ITGAL, ITGAM and ITGB2. Interacts with thrombin/F2; this interaction switches the specificity of thrombin from a procoagulant to an anticoagulant and antifibrinolytic protease. Interacts with ANGP1 and ANGP2; these interactions significantly inhibit the generation of activated PC and TAFIa/CPB2 by the thrombin/thrombomodulin complex. Interacts with PF4; this interaction enhances generation of activated protein C. Interacts with HMGB1; this interaction inhibits HMGB1 inflammatory activity.</text>
</comment>
<keyword evidence="7" id="KW-0430">Lectin</keyword>
<feature type="domain" description="EGF-like" evidence="19">
    <location>
        <begin position="236"/>
        <end position="274"/>
    </location>
</feature>
<evidence type="ECO:0000256" key="5">
    <source>
        <dbReference type="ARBA" id="ARBA00022692"/>
    </source>
</evidence>
<evidence type="ECO:0000256" key="17">
    <source>
        <dbReference type="SAM" id="Phobius"/>
    </source>
</evidence>
<dbReference type="FunFam" id="2.10.25.10:FF:000009">
    <property type="entry name" value="Low-density lipoprotein receptor isoform 1"/>
    <property type="match status" value="1"/>
</dbReference>
<organism evidence="20 21">
    <name type="scientific">Dicentrarchus labrax</name>
    <name type="common">European seabass</name>
    <name type="synonym">Morone labrax</name>
    <dbReference type="NCBI Taxonomy" id="13489"/>
    <lineage>
        <taxon>Eukaryota</taxon>
        <taxon>Metazoa</taxon>
        <taxon>Chordata</taxon>
        <taxon>Craniata</taxon>
        <taxon>Vertebrata</taxon>
        <taxon>Euteleostomi</taxon>
        <taxon>Actinopterygii</taxon>
        <taxon>Neopterygii</taxon>
        <taxon>Teleostei</taxon>
        <taxon>Neoteleostei</taxon>
        <taxon>Acanthomorphata</taxon>
        <taxon>Eupercaria</taxon>
        <taxon>Moronidae</taxon>
        <taxon>Dicentrarchus</taxon>
    </lineage>
</organism>
<evidence type="ECO:0000256" key="12">
    <source>
        <dbReference type="ARBA" id="ARBA00023170"/>
    </source>
</evidence>
<feature type="transmembrane region" description="Helical" evidence="17">
    <location>
        <begin position="313"/>
        <end position="335"/>
    </location>
</feature>
<keyword evidence="3 16" id="KW-0245">EGF-like domain</keyword>
<dbReference type="PROSITE" id="PS00010">
    <property type="entry name" value="ASX_HYDROXYL"/>
    <property type="match status" value="1"/>
</dbReference>
<evidence type="ECO:0000256" key="13">
    <source>
        <dbReference type="ARBA" id="ARBA00023180"/>
    </source>
</evidence>
<comment type="subcellular location">
    <subcellularLocation>
        <location evidence="1">Membrane</location>
        <topology evidence="1">Single-pass type I membrane protein</topology>
    </subcellularLocation>
</comment>
<feature type="signal peptide" evidence="18">
    <location>
        <begin position="1"/>
        <end position="24"/>
    </location>
</feature>
<reference evidence="20" key="1">
    <citation type="submission" date="2025-08" db="UniProtKB">
        <authorList>
            <consortium name="Ensembl"/>
        </authorList>
    </citation>
    <scope>IDENTIFICATION</scope>
</reference>
<evidence type="ECO:0000256" key="16">
    <source>
        <dbReference type="PROSITE-ProRule" id="PRU00076"/>
    </source>
</evidence>
<dbReference type="SUPFAM" id="SSF56436">
    <property type="entry name" value="C-type lectin-like"/>
    <property type="match status" value="1"/>
</dbReference>
<feature type="chain" id="PRO_5035772944" description="Thrombomodulin" evidence="18">
    <location>
        <begin position="25"/>
        <end position="380"/>
    </location>
</feature>
<dbReference type="InterPro" id="IPR001881">
    <property type="entry name" value="EGF-like_Ca-bd_dom"/>
</dbReference>
<evidence type="ECO:0000256" key="6">
    <source>
        <dbReference type="ARBA" id="ARBA00022729"/>
    </source>
</evidence>
<evidence type="ECO:0000256" key="9">
    <source>
        <dbReference type="ARBA" id="ARBA00022989"/>
    </source>
</evidence>
<evidence type="ECO:0000256" key="15">
    <source>
        <dbReference type="ARBA" id="ARBA00046453"/>
    </source>
</evidence>
<keyword evidence="13" id="KW-0325">Glycoprotein</keyword>
<evidence type="ECO:0000256" key="18">
    <source>
        <dbReference type="SAM" id="SignalP"/>
    </source>
</evidence>
<comment type="caution">
    <text evidence="16">Lacks conserved residue(s) required for the propagation of feature annotation.</text>
</comment>
<dbReference type="PROSITE" id="PS50026">
    <property type="entry name" value="EGF_3"/>
    <property type="match status" value="1"/>
</dbReference>
<dbReference type="GO" id="GO:0016020">
    <property type="term" value="C:membrane"/>
    <property type="evidence" value="ECO:0007669"/>
    <property type="project" value="UniProtKB-SubCell"/>
</dbReference>
<keyword evidence="5 17" id="KW-0812">Transmembrane</keyword>
<keyword evidence="6 18" id="KW-0732">Signal</keyword>
<evidence type="ECO:0000256" key="10">
    <source>
        <dbReference type="ARBA" id="ARBA00023136"/>
    </source>
</evidence>
<dbReference type="Ensembl" id="ENSDLAT00005035945.2">
    <property type="protein sequence ID" value="ENSDLAP00005033686.2"/>
    <property type="gene ID" value="ENSDLAG00005015080.2"/>
</dbReference>
<evidence type="ECO:0000313" key="20">
    <source>
        <dbReference type="Ensembl" id="ENSDLAP00005033686.2"/>
    </source>
</evidence>